<dbReference type="HOGENOM" id="CLU_1519746_0_0_1"/>
<dbReference type="AlphaFoldDB" id="T1JEN5"/>
<dbReference type="Proteomes" id="UP000014500">
    <property type="component" value="Unassembled WGS sequence"/>
</dbReference>
<evidence type="ECO:0000256" key="1">
    <source>
        <dbReference type="SAM" id="MobiDB-lite"/>
    </source>
</evidence>
<evidence type="ECO:0000313" key="3">
    <source>
        <dbReference type="Proteomes" id="UP000014500"/>
    </source>
</evidence>
<dbReference type="EnsemblMetazoa" id="SMAR012285-RA">
    <property type="protein sequence ID" value="SMAR012285-PA"/>
    <property type="gene ID" value="SMAR012285"/>
</dbReference>
<organism evidence="2 3">
    <name type="scientific">Strigamia maritima</name>
    <name type="common">European centipede</name>
    <name type="synonym">Geophilus maritimus</name>
    <dbReference type="NCBI Taxonomy" id="126957"/>
    <lineage>
        <taxon>Eukaryota</taxon>
        <taxon>Metazoa</taxon>
        <taxon>Ecdysozoa</taxon>
        <taxon>Arthropoda</taxon>
        <taxon>Myriapoda</taxon>
        <taxon>Chilopoda</taxon>
        <taxon>Pleurostigmophora</taxon>
        <taxon>Geophilomorpha</taxon>
        <taxon>Linotaeniidae</taxon>
        <taxon>Strigamia</taxon>
    </lineage>
</organism>
<keyword evidence="3" id="KW-1185">Reference proteome</keyword>
<protein>
    <submittedName>
        <fullName evidence="2">Uncharacterized protein</fullName>
    </submittedName>
</protein>
<feature type="region of interest" description="Disordered" evidence="1">
    <location>
        <begin position="23"/>
        <end position="59"/>
    </location>
</feature>
<accession>T1JEN5</accession>
<sequence length="177" mass="19787">MNPGANHSSNCGMGRARKNVGNLKRQRLTCNRSKSTPNLNSANSRQESEGFSTTPSRSSIDCSMLSGMSSQDCIRMSALKAATVSNPWLIPILETAWNQVYAWVISLGVCSANVVRAAWRVWSDGVNRLLGEILERDSCGHVIGFEFMDLLQICLIFLNNYLRYNQKEDKCVYRMLA</sequence>
<dbReference type="EMBL" id="JH432127">
    <property type="status" value="NOT_ANNOTATED_CDS"/>
    <property type="molecule type" value="Genomic_DNA"/>
</dbReference>
<evidence type="ECO:0000313" key="2">
    <source>
        <dbReference type="EnsemblMetazoa" id="SMAR012285-PA"/>
    </source>
</evidence>
<name>T1JEN5_STRMM</name>
<reference evidence="3" key="1">
    <citation type="submission" date="2011-05" db="EMBL/GenBank/DDBJ databases">
        <authorList>
            <person name="Richards S.R."/>
            <person name="Qu J."/>
            <person name="Jiang H."/>
            <person name="Jhangiani S.N."/>
            <person name="Agravi P."/>
            <person name="Goodspeed R."/>
            <person name="Gross S."/>
            <person name="Mandapat C."/>
            <person name="Jackson L."/>
            <person name="Mathew T."/>
            <person name="Pu L."/>
            <person name="Thornton R."/>
            <person name="Saada N."/>
            <person name="Wilczek-Boney K.B."/>
            <person name="Lee S."/>
            <person name="Kovar C."/>
            <person name="Wu Y."/>
            <person name="Scherer S.E."/>
            <person name="Worley K.C."/>
            <person name="Muzny D.M."/>
            <person name="Gibbs R."/>
        </authorList>
    </citation>
    <scope>NUCLEOTIDE SEQUENCE</scope>
    <source>
        <strain evidence="3">Brora</strain>
    </source>
</reference>
<proteinExistence type="predicted"/>
<reference evidence="2" key="2">
    <citation type="submission" date="2015-02" db="UniProtKB">
        <authorList>
            <consortium name="EnsemblMetazoa"/>
        </authorList>
    </citation>
    <scope>IDENTIFICATION</scope>
</reference>
<feature type="compositionally biased region" description="Polar residues" evidence="1">
    <location>
        <begin position="28"/>
        <end position="59"/>
    </location>
</feature>